<sequence>MLSAALLNPAGRVPAKWVWRLAPAPPIARSATKFFVKPMPHTFRHLFEHICEFEPLLAAYRRARRG</sequence>
<reference evidence="1 2" key="1">
    <citation type="submission" date="2015-09" db="EMBL/GenBank/DDBJ databases">
        <title>Draft genome sequence of Kouleothrix aurantiaca JCM 19913.</title>
        <authorList>
            <person name="Hemp J."/>
        </authorList>
    </citation>
    <scope>NUCLEOTIDE SEQUENCE [LARGE SCALE GENOMIC DNA]</scope>
    <source>
        <strain evidence="1 2">COM-B</strain>
    </source>
</reference>
<feature type="non-terminal residue" evidence="1">
    <location>
        <position position="66"/>
    </location>
</feature>
<keyword evidence="2" id="KW-1185">Reference proteome</keyword>
<organism evidence="1 2">
    <name type="scientific">Kouleothrix aurantiaca</name>
    <dbReference type="NCBI Taxonomy" id="186479"/>
    <lineage>
        <taxon>Bacteria</taxon>
        <taxon>Bacillati</taxon>
        <taxon>Chloroflexota</taxon>
        <taxon>Chloroflexia</taxon>
        <taxon>Chloroflexales</taxon>
        <taxon>Roseiflexineae</taxon>
        <taxon>Roseiflexaceae</taxon>
        <taxon>Kouleothrix</taxon>
    </lineage>
</organism>
<comment type="caution">
    <text evidence="1">The sequence shown here is derived from an EMBL/GenBank/DDBJ whole genome shotgun (WGS) entry which is preliminary data.</text>
</comment>
<accession>A0A0P9CW63</accession>
<name>A0A0P9CW63_9CHLR</name>
<dbReference type="Proteomes" id="UP000050509">
    <property type="component" value="Unassembled WGS sequence"/>
</dbReference>
<evidence type="ECO:0000313" key="1">
    <source>
        <dbReference type="EMBL" id="KPV47214.1"/>
    </source>
</evidence>
<dbReference type="EMBL" id="LJCR01003440">
    <property type="protein sequence ID" value="KPV47214.1"/>
    <property type="molecule type" value="Genomic_DNA"/>
</dbReference>
<dbReference type="AlphaFoldDB" id="A0A0P9CW63"/>
<evidence type="ECO:0000313" key="2">
    <source>
        <dbReference type="Proteomes" id="UP000050509"/>
    </source>
</evidence>
<gene>
    <name evidence="1" type="ORF">SE17_42655</name>
</gene>
<proteinExistence type="predicted"/>
<protein>
    <submittedName>
        <fullName evidence="1">Uncharacterized protein</fullName>
    </submittedName>
</protein>